<keyword evidence="3" id="KW-1185">Reference proteome</keyword>
<dbReference type="InterPro" id="IPR004360">
    <property type="entry name" value="Glyas_Fos-R_dOase_dom"/>
</dbReference>
<dbReference type="CDD" id="cd06587">
    <property type="entry name" value="VOC"/>
    <property type="match status" value="1"/>
</dbReference>
<dbReference type="PROSITE" id="PS51819">
    <property type="entry name" value="VOC"/>
    <property type="match status" value="1"/>
</dbReference>
<reference evidence="2 3" key="1">
    <citation type="submission" date="2019-07" db="EMBL/GenBank/DDBJ databases">
        <title>New species of Amycolatopsis and Streptomyces.</title>
        <authorList>
            <person name="Duangmal K."/>
            <person name="Teo W.F.A."/>
            <person name="Lipun K."/>
        </authorList>
    </citation>
    <scope>NUCLEOTIDE SEQUENCE [LARGE SCALE GENOMIC DNA]</scope>
    <source>
        <strain evidence="2 3">TISTR 2346</strain>
    </source>
</reference>
<evidence type="ECO:0000313" key="2">
    <source>
        <dbReference type="EMBL" id="MPY38921.1"/>
    </source>
</evidence>
<evidence type="ECO:0000259" key="1">
    <source>
        <dbReference type="PROSITE" id="PS51819"/>
    </source>
</evidence>
<dbReference type="SUPFAM" id="SSF54593">
    <property type="entry name" value="Glyoxalase/Bleomycin resistance protein/Dihydroxybiphenyl dioxygenase"/>
    <property type="match status" value="1"/>
</dbReference>
<proteinExistence type="predicted"/>
<sequence>MKTLFVAYRVTDLDRSLRFYTALGYGELGRVEVGDGSRLVILKFPGEPAASLELVHRPADGPVDVGSGIDHLAIQVDTLTVTLKTLAEAGLEPEPVQYPGGPHGPKTSWLTDPDGYRIELVEWPFGHPDGITAADFS</sequence>
<dbReference type="EMBL" id="VJZE01000008">
    <property type="protein sequence ID" value="MPY38921.1"/>
    <property type="molecule type" value="Genomic_DNA"/>
</dbReference>
<organism evidence="2 3">
    <name type="scientific">Streptomyces phyllanthi</name>
    <dbReference type="NCBI Taxonomy" id="1803180"/>
    <lineage>
        <taxon>Bacteria</taxon>
        <taxon>Bacillati</taxon>
        <taxon>Actinomycetota</taxon>
        <taxon>Actinomycetes</taxon>
        <taxon>Kitasatosporales</taxon>
        <taxon>Streptomycetaceae</taxon>
        <taxon>Streptomyces</taxon>
    </lineage>
</organism>
<dbReference type="RefSeq" id="WP_322722525.1">
    <property type="nucleotide sequence ID" value="NZ_BAABEQ010000126.1"/>
</dbReference>
<dbReference type="InterPro" id="IPR037523">
    <property type="entry name" value="VOC_core"/>
</dbReference>
<gene>
    <name evidence="2" type="ORF">FNH04_02850</name>
</gene>
<evidence type="ECO:0000313" key="3">
    <source>
        <dbReference type="Proteomes" id="UP000326979"/>
    </source>
</evidence>
<protein>
    <submittedName>
        <fullName evidence="2">VOC family protein</fullName>
    </submittedName>
</protein>
<feature type="domain" description="VOC" evidence="1">
    <location>
        <begin position="2"/>
        <end position="123"/>
    </location>
</feature>
<dbReference type="InterPro" id="IPR029068">
    <property type="entry name" value="Glyas_Bleomycin-R_OHBP_Dase"/>
</dbReference>
<accession>A0A5N8VUG8</accession>
<name>A0A5N8VUG8_9ACTN</name>
<comment type="caution">
    <text evidence="2">The sequence shown here is derived from an EMBL/GenBank/DDBJ whole genome shotgun (WGS) entry which is preliminary data.</text>
</comment>
<dbReference type="Gene3D" id="3.10.180.10">
    <property type="entry name" value="2,3-Dihydroxybiphenyl 1,2-Dioxygenase, domain 1"/>
    <property type="match status" value="1"/>
</dbReference>
<dbReference type="AlphaFoldDB" id="A0A5N8VUG8"/>
<dbReference type="Pfam" id="PF00903">
    <property type="entry name" value="Glyoxalase"/>
    <property type="match status" value="1"/>
</dbReference>
<dbReference type="Proteomes" id="UP000326979">
    <property type="component" value="Unassembled WGS sequence"/>
</dbReference>